<accession>A0A8J4GC77</accession>
<evidence type="ECO:0000256" key="1">
    <source>
        <dbReference type="SAM" id="MobiDB-lite"/>
    </source>
</evidence>
<dbReference type="EMBL" id="BNCQ01000015">
    <property type="protein sequence ID" value="GIM04175.1"/>
    <property type="molecule type" value="Genomic_DNA"/>
</dbReference>
<feature type="compositionally biased region" description="Basic and acidic residues" evidence="1">
    <location>
        <begin position="99"/>
        <end position="109"/>
    </location>
</feature>
<dbReference type="Proteomes" id="UP000722791">
    <property type="component" value="Unassembled WGS sequence"/>
</dbReference>
<gene>
    <name evidence="2" type="ORF">Vretimale_8798</name>
</gene>
<evidence type="ECO:0000313" key="3">
    <source>
        <dbReference type="Proteomes" id="UP000722791"/>
    </source>
</evidence>
<sequence length="109" mass="10986">QGARDVAAEAASSATSRAKETFHDAQETVKGSVDAGGERIRSAAKGEMPSSAEGGATVEDRSDVLGSTTPGDYGVDEAARATGRIIGETGAAFRSGTAEGERRGERGGQ</sequence>
<feature type="compositionally biased region" description="Basic and acidic residues" evidence="1">
    <location>
        <begin position="17"/>
        <end position="27"/>
    </location>
</feature>
<dbReference type="AlphaFoldDB" id="A0A8J4GC77"/>
<protein>
    <submittedName>
        <fullName evidence="2">Uncharacterized protein</fullName>
    </submittedName>
</protein>
<evidence type="ECO:0000313" key="2">
    <source>
        <dbReference type="EMBL" id="GIM04175.1"/>
    </source>
</evidence>
<proteinExistence type="predicted"/>
<organism evidence="2 3">
    <name type="scientific">Volvox reticuliferus</name>
    <dbReference type="NCBI Taxonomy" id="1737510"/>
    <lineage>
        <taxon>Eukaryota</taxon>
        <taxon>Viridiplantae</taxon>
        <taxon>Chlorophyta</taxon>
        <taxon>core chlorophytes</taxon>
        <taxon>Chlorophyceae</taxon>
        <taxon>CS clade</taxon>
        <taxon>Chlamydomonadales</taxon>
        <taxon>Volvocaceae</taxon>
        <taxon>Volvox</taxon>
    </lineage>
</organism>
<comment type="caution">
    <text evidence="2">The sequence shown here is derived from an EMBL/GenBank/DDBJ whole genome shotgun (WGS) entry which is preliminary data.</text>
</comment>
<feature type="non-terminal residue" evidence="2">
    <location>
        <position position="1"/>
    </location>
</feature>
<name>A0A8J4GC77_9CHLO</name>
<feature type="region of interest" description="Disordered" evidence="1">
    <location>
        <begin position="1"/>
        <end position="109"/>
    </location>
</feature>
<reference evidence="2" key="1">
    <citation type="journal article" date="2021" name="Proc. Natl. Acad. Sci. U.S.A.">
        <title>Three genomes in the algal genus Volvox reveal the fate of a haploid sex-determining region after a transition to homothallism.</title>
        <authorList>
            <person name="Yamamoto K."/>
            <person name="Hamaji T."/>
            <person name="Kawai-Toyooka H."/>
            <person name="Matsuzaki R."/>
            <person name="Takahashi F."/>
            <person name="Nishimura Y."/>
            <person name="Kawachi M."/>
            <person name="Noguchi H."/>
            <person name="Minakuchi Y."/>
            <person name="Umen J.G."/>
            <person name="Toyoda A."/>
            <person name="Nozaki H."/>
        </authorList>
    </citation>
    <scope>NUCLEOTIDE SEQUENCE</scope>
    <source>
        <strain evidence="2">NIES-3785</strain>
    </source>
</reference>